<keyword evidence="4" id="KW-0540">Nuclease</keyword>
<feature type="transmembrane region" description="Helical" evidence="8">
    <location>
        <begin position="373"/>
        <end position="393"/>
    </location>
</feature>
<evidence type="ECO:0000256" key="1">
    <source>
        <dbReference type="ARBA" id="ARBA00001968"/>
    </source>
</evidence>
<evidence type="ECO:0000313" key="11">
    <source>
        <dbReference type="EMBL" id="CAI6370092.1"/>
    </source>
</evidence>
<keyword evidence="5" id="KW-0479">Metal-binding</keyword>
<dbReference type="GO" id="GO:0005634">
    <property type="term" value="C:nucleus"/>
    <property type="evidence" value="ECO:0007669"/>
    <property type="project" value="UniProtKB-SubCell"/>
</dbReference>
<dbReference type="EMBL" id="CARXXK010000004">
    <property type="protein sequence ID" value="CAI6365213.1"/>
    <property type="molecule type" value="Genomic_DNA"/>
</dbReference>
<dbReference type="Proteomes" id="UP001160148">
    <property type="component" value="Unassembled WGS sequence"/>
</dbReference>
<dbReference type="AlphaFoldDB" id="A0AAV0XAI6"/>
<evidence type="ECO:0000256" key="3">
    <source>
        <dbReference type="ARBA" id="ARBA00006958"/>
    </source>
</evidence>
<evidence type="ECO:0000256" key="2">
    <source>
        <dbReference type="ARBA" id="ARBA00004123"/>
    </source>
</evidence>
<evidence type="ECO:0000313" key="10">
    <source>
        <dbReference type="EMBL" id="CAI6365213.1"/>
    </source>
</evidence>
<evidence type="ECO:0000256" key="7">
    <source>
        <dbReference type="ARBA" id="ARBA00023242"/>
    </source>
</evidence>
<dbReference type="InterPro" id="IPR027806">
    <property type="entry name" value="HARBI1_dom"/>
</dbReference>
<evidence type="ECO:0000313" key="12">
    <source>
        <dbReference type="Proteomes" id="UP001160148"/>
    </source>
</evidence>
<dbReference type="GO" id="GO:0004518">
    <property type="term" value="F:nuclease activity"/>
    <property type="evidence" value="ECO:0007669"/>
    <property type="project" value="UniProtKB-KW"/>
</dbReference>
<evidence type="ECO:0000256" key="4">
    <source>
        <dbReference type="ARBA" id="ARBA00022722"/>
    </source>
</evidence>
<evidence type="ECO:0000256" key="5">
    <source>
        <dbReference type="ARBA" id="ARBA00022723"/>
    </source>
</evidence>
<comment type="similarity">
    <text evidence="3">Belongs to the HARBI1 family.</text>
</comment>
<dbReference type="PANTHER" id="PTHR22930:SF85">
    <property type="entry name" value="GH03217P-RELATED"/>
    <property type="match status" value="1"/>
</dbReference>
<proteinExistence type="inferred from homology"/>
<comment type="cofactor">
    <cofactor evidence="1">
        <name>a divalent metal cation</name>
        <dbReference type="ChEBI" id="CHEBI:60240"/>
    </cofactor>
</comment>
<comment type="caution">
    <text evidence="10">The sequence shown here is derived from an EMBL/GenBank/DDBJ whole genome shotgun (WGS) entry which is preliminary data.</text>
</comment>
<dbReference type="InterPro" id="IPR045249">
    <property type="entry name" value="HARBI1-like"/>
</dbReference>
<keyword evidence="7" id="KW-0539">Nucleus</keyword>
<keyword evidence="8" id="KW-0812">Transmembrane</keyword>
<dbReference type="EMBL" id="CARXXK010000208">
    <property type="protein sequence ID" value="CAI6370092.1"/>
    <property type="molecule type" value="Genomic_DNA"/>
</dbReference>
<comment type="subcellular location">
    <subcellularLocation>
        <location evidence="2">Nucleus</location>
    </subcellularLocation>
</comment>
<organism evidence="10 12">
    <name type="scientific">Macrosiphum euphorbiae</name>
    <name type="common">potato aphid</name>
    <dbReference type="NCBI Taxonomy" id="13131"/>
    <lineage>
        <taxon>Eukaryota</taxon>
        <taxon>Metazoa</taxon>
        <taxon>Ecdysozoa</taxon>
        <taxon>Arthropoda</taxon>
        <taxon>Hexapoda</taxon>
        <taxon>Insecta</taxon>
        <taxon>Pterygota</taxon>
        <taxon>Neoptera</taxon>
        <taxon>Paraneoptera</taxon>
        <taxon>Hemiptera</taxon>
        <taxon>Sternorrhyncha</taxon>
        <taxon>Aphidomorpha</taxon>
        <taxon>Aphidoidea</taxon>
        <taxon>Aphididae</taxon>
        <taxon>Macrosiphini</taxon>
        <taxon>Macrosiphum</taxon>
    </lineage>
</organism>
<protein>
    <recommendedName>
        <fullName evidence="9">DDE Tnp4 domain-containing protein</fullName>
    </recommendedName>
</protein>
<accession>A0AAV0XAI6</accession>
<keyword evidence="8" id="KW-0472">Membrane</keyword>
<dbReference type="PANTHER" id="PTHR22930">
    <property type="match status" value="1"/>
</dbReference>
<reference evidence="10 12" key="1">
    <citation type="submission" date="2023-01" db="EMBL/GenBank/DDBJ databases">
        <authorList>
            <person name="Whitehead M."/>
        </authorList>
    </citation>
    <scope>NUCLEOTIDE SEQUENCE [LARGE SCALE GENOMIC DNA]</scope>
</reference>
<evidence type="ECO:0000256" key="6">
    <source>
        <dbReference type="ARBA" id="ARBA00022801"/>
    </source>
</evidence>
<evidence type="ECO:0000259" key="9">
    <source>
        <dbReference type="Pfam" id="PF13359"/>
    </source>
</evidence>
<feature type="domain" description="DDE Tnp4" evidence="9">
    <location>
        <begin position="175"/>
        <end position="299"/>
    </location>
</feature>
<keyword evidence="12" id="KW-1185">Reference proteome</keyword>
<sequence length="412" mass="47967">MSHESTELFMMIDSMGKSLNNELKRKFVLIDIDSSDDEFDYEFINRLRGNRVKPFRVQDFISQTIPNFTHKQFQQHFRLSPTSFERCLQICAPLLKKTCVEGRKGSDERLQLLSVIWLLATPDSFRSVSDRFDVGKSSLHDSFVRVTTVLHRLSPTIINWPEIEQMNQIQLNFGVCDDKLRFIDAFAGYPGSVGDRRVFTNSLIYERILQNKNRYVPGQYFIAADKAYPILEWCIPPYIDRGTLSEQEKFFNVSLSRARQSIERCFALLKGRFRRLKYLDMKKIELIPQTIIACCVLHNICLQFDDNQWMNNLISEQQPNIGDDNITAEQLTSYIENTQSGCMKRDQIMLWQLWIKYYPSITINKSMLFMESVFLFFTLGMTLVSSLSQIVAISSTIRFPANVTELIEGSYL</sequence>
<dbReference type="GO" id="GO:0016787">
    <property type="term" value="F:hydrolase activity"/>
    <property type="evidence" value="ECO:0007669"/>
    <property type="project" value="UniProtKB-KW"/>
</dbReference>
<keyword evidence="8" id="KW-1133">Transmembrane helix</keyword>
<evidence type="ECO:0000256" key="8">
    <source>
        <dbReference type="SAM" id="Phobius"/>
    </source>
</evidence>
<dbReference type="GO" id="GO:0046872">
    <property type="term" value="F:metal ion binding"/>
    <property type="evidence" value="ECO:0007669"/>
    <property type="project" value="UniProtKB-KW"/>
</dbReference>
<dbReference type="Pfam" id="PF13359">
    <property type="entry name" value="DDE_Tnp_4"/>
    <property type="match status" value="1"/>
</dbReference>
<gene>
    <name evidence="10" type="ORF">MEUPH1_LOCUS19953</name>
    <name evidence="11" type="ORF">MEUPH1_LOCUS24255</name>
</gene>
<keyword evidence="6" id="KW-0378">Hydrolase</keyword>
<name>A0AAV0XAI6_9HEMI</name>